<dbReference type="SMART" id="SM01043">
    <property type="entry name" value="BTAD"/>
    <property type="match status" value="1"/>
</dbReference>
<dbReference type="RefSeq" id="WP_147851588.1">
    <property type="nucleotide sequence ID" value="NZ_VDUZ01000060.1"/>
</dbReference>
<dbReference type="GO" id="GO:0006355">
    <property type="term" value="P:regulation of DNA-templated transcription"/>
    <property type="evidence" value="ECO:0007669"/>
    <property type="project" value="InterPro"/>
</dbReference>
<dbReference type="SUPFAM" id="SSF52964">
    <property type="entry name" value="TolB, N-terminal domain"/>
    <property type="match status" value="1"/>
</dbReference>
<dbReference type="GO" id="GO:0003677">
    <property type="term" value="F:DNA binding"/>
    <property type="evidence" value="ECO:0007669"/>
    <property type="project" value="InterPro"/>
</dbReference>
<dbReference type="Gene3D" id="1.25.40.10">
    <property type="entry name" value="Tetratricopeptide repeat domain"/>
    <property type="match status" value="2"/>
</dbReference>
<dbReference type="Gene3D" id="1.10.10.10">
    <property type="entry name" value="Winged helix-like DNA-binding domain superfamily/Winged helix DNA-binding domain"/>
    <property type="match status" value="1"/>
</dbReference>
<dbReference type="EMBL" id="VDUZ01000060">
    <property type="protein sequence ID" value="TXL70376.1"/>
    <property type="molecule type" value="Genomic_DNA"/>
</dbReference>
<dbReference type="InterPro" id="IPR051677">
    <property type="entry name" value="AfsR-DnrI-RedD_regulator"/>
</dbReference>
<dbReference type="SUPFAM" id="SSF46894">
    <property type="entry name" value="C-terminal effector domain of the bipartite response regulators"/>
    <property type="match status" value="1"/>
</dbReference>
<accession>A0A5C8PAB8</accession>
<evidence type="ECO:0000259" key="1">
    <source>
        <dbReference type="SMART" id="SM01043"/>
    </source>
</evidence>
<dbReference type="OrthoDB" id="649979at2"/>
<keyword evidence="3" id="KW-1185">Reference proteome</keyword>
<dbReference type="Pfam" id="PF03704">
    <property type="entry name" value="BTAD"/>
    <property type="match status" value="1"/>
</dbReference>
<protein>
    <recommendedName>
        <fullName evidence="1">Bacterial transcriptional activator domain-containing protein</fullName>
    </recommendedName>
</protein>
<dbReference type="Gene3D" id="3.40.50.10070">
    <property type="entry name" value="TolB, N-terminal domain"/>
    <property type="match status" value="1"/>
</dbReference>
<dbReference type="PANTHER" id="PTHR35807">
    <property type="entry name" value="TRANSCRIPTIONAL REGULATOR REDD-RELATED"/>
    <property type="match status" value="1"/>
</dbReference>
<proteinExistence type="predicted"/>
<feature type="domain" description="Bacterial transcriptional activator" evidence="1">
    <location>
        <begin position="99"/>
        <end position="237"/>
    </location>
</feature>
<evidence type="ECO:0000313" key="3">
    <source>
        <dbReference type="Proteomes" id="UP000321638"/>
    </source>
</evidence>
<name>A0A5C8PAB8_9HYPH</name>
<evidence type="ECO:0000313" key="2">
    <source>
        <dbReference type="EMBL" id="TXL70376.1"/>
    </source>
</evidence>
<gene>
    <name evidence="2" type="ORF">FHP25_34655</name>
</gene>
<dbReference type="InterPro" id="IPR036388">
    <property type="entry name" value="WH-like_DNA-bd_sf"/>
</dbReference>
<dbReference type="InterPro" id="IPR011990">
    <property type="entry name" value="TPR-like_helical_dom_sf"/>
</dbReference>
<dbReference type="InterPro" id="IPR016032">
    <property type="entry name" value="Sig_transdc_resp-reg_C-effctor"/>
</dbReference>
<sequence length="676" mass="75446">MLRIYLLGGCRVTLSDGSDGTPRAKKTRAVLAFLALTPDASATRERVAGLVWSDRLEEQARGSLRQAITELRALFRDGDAGALHIDRDVMRVNLDQVWIDAREVERMADGPLEEKRRIPELYRGDLLADLSAIGGAFQDWLYGERAWRREQAFGGMAAAMRELIVLRDLPAAEAIARHMLALEPSHEEAHRGLMEAFARSGDKAAALRQFQVCVDALKRTLDAKPGQPTIQLYERIRADRLDTPMPELQTAMPTAAPPPAAAVGAAVKPAPAVAEGQIETLPVAVLPFRNVGGDPEQEYLGEGFAEDIVNGLSRFKWLSVIPGASSGVFRGQDVDPRDIGRRLNVRYAIEGTVRRQGGVVRIGVRLVDCEDARALWTDQRTVEFVRLFDVQDEIVRGIVGQLNPKILQAEIDRVRRRPPDNANAYDCMLRAVPLIYQASPTAFRTAGEFLERALRLDPGYAHAHAWMAFWHLMGVGQGWLTDREKSDAAAERHAHASIELDPDDPMGLSFAAHVEAFLRHNYDLAEHFHERSLTVNPNFGLGWALSAAVACYRGRPLDALERMERYRTLSPFDNFRYFWETVTVISLTLAGRYQDAVVAAQPILREHPNFMAVYVPVIVSLAYLGRGDEARNLSRQLLAVQPGFSIKMFETITPLERPEDRERYVIGLRMAGLSEH</sequence>
<dbReference type="Proteomes" id="UP000321638">
    <property type="component" value="Unassembled WGS sequence"/>
</dbReference>
<reference evidence="2 3" key="1">
    <citation type="submission" date="2019-06" db="EMBL/GenBank/DDBJ databases">
        <title>New taxonomy in bacterial strain CC-CFT640, isolated from vineyard.</title>
        <authorList>
            <person name="Lin S.-Y."/>
            <person name="Tsai C.-F."/>
            <person name="Young C.-C."/>
        </authorList>
    </citation>
    <scope>NUCLEOTIDE SEQUENCE [LARGE SCALE GENOMIC DNA]</scope>
    <source>
        <strain evidence="2 3">CC-CFT640</strain>
    </source>
</reference>
<dbReference type="InterPro" id="IPR005158">
    <property type="entry name" value="BTAD"/>
</dbReference>
<comment type="caution">
    <text evidence="2">The sequence shown here is derived from an EMBL/GenBank/DDBJ whole genome shotgun (WGS) entry which is preliminary data.</text>
</comment>
<organism evidence="2 3">
    <name type="scientific">Vineibacter terrae</name>
    <dbReference type="NCBI Taxonomy" id="2586908"/>
    <lineage>
        <taxon>Bacteria</taxon>
        <taxon>Pseudomonadati</taxon>
        <taxon>Pseudomonadota</taxon>
        <taxon>Alphaproteobacteria</taxon>
        <taxon>Hyphomicrobiales</taxon>
        <taxon>Vineibacter</taxon>
    </lineage>
</organism>
<dbReference type="AlphaFoldDB" id="A0A5C8PAB8"/>
<dbReference type="SUPFAM" id="SSF48452">
    <property type="entry name" value="TPR-like"/>
    <property type="match status" value="2"/>
</dbReference>